<organism evidence="2 3">
    <name type="scientific">Plantibacter flavus</name>
    <dbReference type="NCBI Taxonomy" id="150123"/>
    <lineage>
        <taxon>Bacteria</taxon>
        <taxon>Bacillati</taxon>
        <taxon>Actinomycetota</taxon>
        <taxon>Actinomycetes</taxon>
        <taxon>Micrococcales</taxon>
        <taxon>Microbacteriaceae</taxon>
        <taxon>Plantibacter</taxon>
    </lineage>
</organism>
<keyword evidence="3" id="KW-1185">Reference proteome</keyword>
<evidence type="ECO:0000313" key="2">
    <source>
        <dbReference type="EMBL" id="ROR81947.1"/>
    </source>
</evidence>
<dbReference type="SUPFAM" id="SSF51695">
    <property type="entry name" value="PLC-like phosphodiesterases"/>
    <property type="match status" value="1"/>
</dbReference>
<dbReference type="Pfam" id="PF03009">
    <property type="entry name" value="GDPD"/>
    <property type="match status" value="1"/>
</dbReference>
<dbReference type="GO" id="GO:0006629">
    <property type="term" value="P:lipid metabolic process"/>
    <property type="evidence" value="ECO:0007669"/>
    <property type="project" value="InterPro"/>
</dbReference>
<gene>
    <name evidence="2" type="ORF">EDD42_2029</name>
</gene>
<dbReference type="PROSITE" id="PS51704">
    <property type="entry name" value="GP_PDE"/>
    <property type="match status" value="1"/>
</dbReference>
<dbReference type="AlphaFoldDB" id="A0A3N2C353"/>
<dbReference type="PANTHER" id="PTHR46211:SF1">
    <property type="entry name" value="GLYCEROPHOSPHODIESTER PHOSPHODIESTERASE, CYTOPLASMIC"/>
    <property type="match status" value="1"/>
</dbReference>
<name>A0A3N2C353_9MICO</name>
<dbReference type="Proteomes" id="UP000266915">
    <property type="component" value="Unassembled WGS sequence"/>
</dbReference>
<dbReference type="GO" id="GO:0008081">
    <property type="term" value="F:phosphoric diester hydrolase activity"/>
    <property type="evidence" value="ECO:0007669"/>
    <property type="project" value="InterPro"/>
</dbReference>
<reference evidence="2 3" key="1">
    <citation type="submission" date="2018-11" db="EMBL/GenBank/DDBJ databases">
        <title>Sequencing the genomes of 1000 actinobacteria strains.</title>
        <authorList>
            <person name="Klenk H.-P."/>
        </authorList>
    </citation>
    <scope>NUCLEOTIDE SEQUENCE [LARGE SCALE GENOMIC DNA]</scope>
    <source>
        <strain evidence="2 3">DSM 14012</strain>
    </source>
</reference>
<proteinExistence type="predicted"/>
<dbReference type="EMBL" id="RKHL01000001">
    <property type="protein sequence ID" value="ROR81947.1"/>
    <property type="molecule type" value="Genomic_DNA"/>
</dbReference>
<dbReference type="InterPro" id="IPR030395">
    <property type="entry name" value="GP_PDE_dom"/>
</dbReference>
<dbReference type="PANTHER" id="PTHR46211">
    <property type="entry name" value="GLYCEROPHOSPHORYL DIESTER PHOSPHODIESTERASE"/>
    <property type="match status" value="1"/>
</dbReference>
<accession>A0A3N2C353</accession>
<comment type="caution">
    <text evidence="2">The sequence shown here is derived from an EMBL/GenBank/DDBJ whole genome shotgun (WGS) entry which is preliminary data.</text>
</comment>
<evidence type="ECO:0000259" key="1">
    <source>
        <dbReference type="PROSITE" id="PS51704"/>
    </source>
</evidence>
<evidence type="ECO:0000313" key="3">
    <source>
        <dbReference type="Proteomes" id="UP000266915"/>
    </source>
</evidence>
<feature type="domain" description="GP-PDE" evidence="1">
    <location>
        <begin position="14"/>
        <end position="256"/>
    </location>
</feature>
<protein>
    <submittedName>
        <fullName evidence="2">Glycerophosphoryl diester phosphodiesterase</fullName>
    </submittedName>
</protein>
<dbReference type="Gene3D" id="3.20.20.190">
    <property type="entry name" value="Phosphatidylinositol (PI) phosphodiesterase"/>
    <property type="match status" value="1"/>
</dbReference>
<dbReference type="InterPro" id="IPR017946">
    <property type="entry name" value="PLC-like_Pdiesterase_TIM-brl"/>
</dbReference>
<sequence length="259" mass="27408">MTTAVLPYFRPARPRVLAHRGLAGPGVPENTLSSFRHALTAGAEYVETDAHCTRDGHAVLFHDPSLRRITGDPRPIADLELAELQRIDLGGDRIPTLSEALAEFPGARFNLDIKAAAAAAPAAASIVGAGAADRVLVTSFDEGRRSAIVRAVGLEAGADSVASSASARILLRVLPAAALGLQGALRRSLAGVQALQVPERFRGVPVVTKHLLAQMHGLGVEVHVWTVNEPADMRRLLDLGVDGLVTDRCDLALELVRSR</sequence>
<dbReference type="RefSeq" id="WP_085510938.1">
    <property type="nucleotide sequence ID" value="NZ_FXAP01000001.1"/>
</dbReference>